<sequence length="124" mass="13610">MKLNEALVGTHPPTLPPTNPYQPWSACTTLLVHAGLVKGTYHYLVHSISPGSKPACRGRASFGAGRVGAMPPCQGHPRRGWEGRRGNNFIKKWWPAKACMHNFVSRGAGQIVVLNNTYFIYPLS</sequence>
<proteinExistence type="predicted"/>
<keyword evidence="1" id="KW-0496">Mitochondrion</keyword>
<gene>
    <name evidence="1" type="primary">orf124B</name>
</gene>
<protein>
    <submittedName>
        <fullName evidence="1">Uncharacterized protein</fullName>
    </submittedName>
</protein>
<evidence type="ECO:0000313" key="1">
    <source>
        <dbReference type="EMBL" id="UBU98457.1"/>
    </source>
</evidence>
<name>A0A8K1I7F4_9PEZI</name>
<reference evidence="1" key="1">
    <citation type="submission" date="2021-01" db="EMBL/GenBank/DDBJ databases">
        <authorList>
            <person name="Sun H.-H."/>
            <person name="Zhang S."/>
            <person name="Zhang Y.-J."/>
        </authorList>
    </citation>
    <scope>NUCLEOTIDE SEQUENCE</scope>
    <source>
        <strain evidence="1">CMM1</strain>
    </source>
</reference>
<dbReference type="EMBL" id="MW538937">
    <property type="protein sequence ID" value="UBU98457.1"/>
    <property type="molecule type" value="Genomic_DNA"/>
</dbReference>
<organism evidence="1">
    <name type="scientific">Morchella brunnea</name>
    <dbReference type="NCBI Taxonomy" id="1174671"/>
    <lineage>
        <taxon>Eukaryota</taxon>
        <taxon>Fungi</taxon>
        <taxon>Dikarya</taxon>
        <taxon>Ascomycota</taxon>
        <taxon>Pezizomycotina</taxon>
        <taxon>Pezizomycetes</taxon>
        <taxon>Pezizales</taxon>
        <taxon>Morchellaceae</taxon>
        <taxon>Morchella</taxon>
    </lineage>
</organism>
<dbReference type="RefSeq" id="YP_010218768.1">
    <property type="nucleotide sequence ID" value="NC_058917.1"/>
</dbReference>
<dbReference type="AlphaFoldDB" id="A0A8K1I7F4"/>
<accession>A0A8K1I7F4</accession>
<geneLocation type="mitochondrion" evidence="1"/>
<dbReference type="GeneID" id="68665119"/>